<dbReference type="InterPro" id="IPR012091">
    <property type="entry name" value="Pept_M54_archaemetzncn_arc/bac"/>
</dbReference>
<dbReference type="Pfam" id="PF07998">
    <property type="entry name" value="Peptidase_M54"/>
    <property type="match status" value="1"/>
</dbReference>
<sequence>MRIAEASKTEVLFIVPLGPVPKEVLHFLQIELTQRLGFHIQVSKANPLPQYAFNPGRNQYYSTKILERLRGLKVKDAWVLGIIDTDLYVPELNFAFGEAYIADKVCIISLMRLRQEYYGLPKNENLFLLRTLKEAIHEIGHTYGLGHCKDPRCIMRFSNSLRDTDIKGPDFCSRCMVKLK</sequence>
<comment type="caution">
    <text evidence="7">The sequence shown here is derived from an EMBL/GenBank/DDBJ whole genome shotgun (WGS) entry which is preliminary data.</text>
</comment>
<keyword evidence="3" id="KW-0479">Metal-binding</keyword>
<evidence type="ECO:0000256" key="6">
    <source>
        <dbReference type="ARBA" id="ARBA00023049"/>
    </source>
</evidence>
<dbReference type="InterPro" id="IPR012962">
    <property type="entry name" value="Pept_M54_archaemetzincn"/>
</dbReference>
<dbReference type="RefSeq" id="WP_052562174.1">
    <property type="nucleotide sequence ID" value="NZ_BAFN01000001.1"/>
</dbReference>
<dbReference type="EMBL" id="BAFN01000001">
    <property type="protein sequence ID" value="GAN32063.1"/>
    <property type="molecule type" value="Genomic_DNA"/>
</dbReference>
<dbReference type="PIRSF" id="PIRSF005785">
    <property type="entry name" value="Zn-prot_arch"/>
    <property type="match status" value="1"/>
</dbReference>
<dbReference type="GO" id="GO:0006508">
    <property type="term" value="P:proteolysis"/>
    <property type="evidence" value="ECO:0007669"/>
    <property type="project" value="UniProtKB-KW"/>
</dbReference>
<evidence type="ECO:0000313" key="8">
    <source>
        <dbReference type="Proteomes" id="UP000032309"/>
    </source>
</evidence>
<evidence type="ECO:0000256" key="1">
    <source>
        <dbReference type="ARBA" id="ARBA00001947"/>
    </source>
</evidence>
<dbReference type="Proteomes" id="UP000032309">
    <property type="component" value="Unassembled WGS sequence"/>
</dbReference>
<dbReference type="PANTHER" id="PTHR15910">
    <property type="entry name" value="ARCHAEMETZINCIN"/>
    <property type="match status" value="1"/>
</dbReference>
<keyword evidence="2 7" id="KW-0645">Protease</keyword>
<comment type="cofactor">
    <cofactor evidence="1">
        <name>Zn(2+)</name>
        <dbReference type="ChEBI" id="CHEBI:29105"/>
    </cofactor>
</comment>
<gene>
    <name evidence="7" type="ORF">BROSI_A0567</name>
</gene>
<name>A0ABQ0JTM0_9BACT</name>
<organism evidence="7 8">
    <name type="scientific">Candidatus Brocadia sinica JPN1</name>
    <dbReference type="NCBI Taxonomy" id="1197129"/>
    <lineage>
        <taxon>Bacteria</taxon>
        <taxon>Pseudomonadati</taxon>
        <taxon>Planctomycetota</taxon>
        <taxon>Candidatus Brocadiia</taxon>
        <taxon>Candidatus Brocadiales</taxon>
        <taxon>Candidatus Brocadiaceae</taxon>
        <taxon>Candidatus Brocadia</taxon>
    </lineage>
</organism>
<dbReference type="PANTHER" id="PTHR15910:SF1">
    <property type="entry name" value="ARCHAEMETZINCIN-2"/>
    <property type="match status" value="1"/>
</dbReference>
<evidence type="ECO:0000256" key="5">
    <source>
        <dbReference type="ARBA" id="ARBA00022833"/>
    </source>
</evidence>
<evidence type="ECO:0000256" key="4">
    <source>
        <dbReference type="ARBA" id="ARBA00022801"/>
    </source>
</evidence>
<dbReference type="NCBIfam" id="NF033823">
    <property type="entry name" value="archmetzin"/>
    <property type="match status" value="1"/>
</dbReference>
<keyword evidence="5" id="KW-0862">Zinc</keyword>
<evidence type="ECO:0000256" key="2">
    <source>
        <dbReference type="ARBA" id="ARBA00022670"/>
    </source>
</evidence>
<dbReference type="InterPro" id="IPR024079">
    <property type="entry name" value="MetalloPept_cat_dom_sf"/>
</dbReference>
<keyword evidence="4" id="KW-0378">Hydrolase</keyword>
<proteinExistence type="inferred from homology"/>
<keyword evidence="8" id="KW-1185">Reference proteome</keyword>
<dbReference type="CDD" id="cd11375">
    <property type="entry name" value="Peptidase_M54"/>
    <property type="match status" value="1"/>
</dbReference>
<dbReference type="HAMAP" id="MF_01842">
    <property type="entry name" value="Archaemetzincin"/>
    <property type="match status" value="1"/>
</dbReference>
<accession>A0ABQ0JTM0</accession>
<dbReference type="SUPFAM" id="SSF55486">
    <property type="entry name" value="Metalloproteases ('zincins'), catalytic domain"/>
    <property type="match status" value="1"/>
</dbReference>
<dbReference type="Gene3D" id="3.40.390.10">
    <property type="entry name" value="Collagenase (Catalytic Domain)"/>
    <property type="match status" value="1"/>
</dbReference>
<reference evidence="8" key="1">
    <citation type="journal article" date="2015" name="Genome Announc.">
        <title>Draft Genome Sequence of an Anaerobic Ammonium-Oxidizing Bacterium, "Candidatus Brocadia sinica".</title>
        <authorList>
            <person name="Oshiki M."/>
            <person name="Shinyako-Hata K."/>
            <person name="Satoh H."/>
            <person name="Okabe S."/>
        </authorList>
    </citation>
    <scope>NUCLEOTIDE SEQUENCE [LARGE SCALE GENOMIC DNA]</scope>
    <source>
        <strain evidence="8">JPN1</strain>
    </source>
</reference>
<dbReference type="GO" id="GO:0008233">
    <property type="term" value="F:peptidase activity"/>
    <property type="evidence" value="ECO:0007669"/>
    <property type="project" value="UniProtKB-KW"/>
</dbReference>
<evidence type="ECO:0000313" key="7">
    <source>
        <dbReference type="EMBL" id="GAN32063.1"/>
    </source>
</evidence>
<evidence type="ECO:0000256" key="3">
    <source>
        <dbReference type="ARBA" id="ARBA00022723"/>
    </source>
</evidence>
<keyword evidence="6" id="KW-0482">Metalloprotease</keyword>
<protein>
    <submittedName>
        <fullName evidence="7">Zn-dependent proteases</fullName>
    </submittedName>
</protein>